<feature type="transmembrane region" description="Helical" evidence="2">
    <location>
        <begin position="12"/>
        <end position="34"/>
    </location>
</feature>
<proteinExistence type="predicted"/>
<dbReference type="EMBL" id="JAFIRN010000003">
    <property type="protein sequence ID" value="KAG5853197.1"/>
    <property type="molecule type" value="Genomic_DNA"/>
</dbReference>
<feature type="region of interest" description="Disordered" evidence="1">
    <location>
        <begin position="38"/>
        <end position="88"/>
    </location>
</feature>
<accession>A0A9D3S7T9</accession>
<evidence type="ECO:0000256" key="1">
    <source>
        <dbReference type="SAM" id="MobiDB-lite"/>
    </source>
</evidence>
<feature type="compositionally biased region" description="Basic and acidic residues" evidence="1">
    <location>
        <begin position="45"/>
        <end position="56"/>
    </location>
</feature>
<keyword evidence="2" id="KW-1133">Transmembrane helix</keyword>
<gene>
    <name evidence="3" type="ORF">ANANG_G00070510</name>
</gene>
<dbReference type="AlphaFoldDB" id="A0A9D3S7T9"/>
<evidence type="ECO:0000256" key="2">
    <source>
        <dbReference type="SAM" id="Phobius"/>
    </source>
</evidence>
<keyword evidence="2" id="KW-0812">Transmembrane</keyword>
<feature type="compositionally biased region" description="Acidic residues" evidence="1">
    <location>
        <begin position="67"/>
        <end position="88"/>
    </location>
</feature>
<sequence>MDPSEVTPSDDMSVMVGVAVASLAVAAASLWVLYRRRVGNGRPAGTREGKGRKDELSPEQSPGTPLADEDAKQEEEGEEEDVEEESFS</sequence>
<keyword evidence="2" id="KW-0472">Membrane</keyword>
<evidence type="ECO:0000313" key="3">
    <source>
        <dbReference type="EMBL" id="KAG5853197.1"/>
    </source>
</evidence>
<evidence type="ECO:0000313" key="4">
    <source>
        <dbReference type="Proteomes" id="UP001044222"/>
    </source>
</evidence>
<comment type="caution">
    <text evidence="3">The sequence shown here is derived from an EMBL/GenBank/DDBJ whole genome shotgun (WGS) entry which is preliminary data.</text>
</comment>
<protein>
    <submittedName>
        <fullName evidence="3">Uncharacterized protein</fullName>
    </submittedName>
</protein>
<keyword evidence="4" id="KW-1185">Reference proteome</keyword>
<dbReference type="Proteomes" id="UP001044222">
    <property type="component" value="Unassembled WGS sequence"/>
</dbReference>
<reference evidence="3" key="1">
    <citation type="submission" date="2021-01" db="EMBL/GenBank/DDBJ databases">
        <title>A chromosome-scale assembly of European eel, Anguilla anguilla.</title>
        <authorList>
            <person name="Henkel C."/>
            <person name="Jong-Raadsen S.A."/>
            <person name="Dufour S."/>
            <person name="Weltzien F.-A."/>
            <person name="Palstra A.P."/>
            <person name="Pelster B."/>
            <person name="Spaink H.P."/>
            <person name="Van Den Thillart G.E."/>
            <person name="Jansen H."/>
            <person name="Zahm M."/>
            <person name="Klopp C."/>
            <person name="Cedric C."/>
            <person name="Louis A."/>
            <person name="Berthelot C."/>
            <person name="Parey E."/>
            <person name="Roest Crollius H."/>
            <person name="Montfort J."/>
            <person name="Robinson-Rechavi M."/>
            <person name="Bucao C."/>
            <person name="Bouchez O."/>
            <person name="Gislard M."/>
            <person name="Lluch J."/>
            <person name="Milhes M."/>
            <person name="Lampietro C."/>
            <person name="Lopez Roques C."/>
            <person name="Donnadieu C."/>
            <person name="Braasch I."/>
            <person name="Desvignes T."/>
            <person name="Postlethwait J."/>
            <person name="Bobe J."/>
            <person name="Guiguen Y."/>
            <person name="Dirks R."/>
        </authorList>
    </citation>
    <scope>NUCLEOTIDE SEQUENCE</scope>
    <source>
        <strain evidence="3">Tag_6206</strain>
        <tissue evidence="3">Liver</tissue>
    </source>
</reference>
<organism evidence="3 4">
    <name type="scientific">Anguilla anguilla</name>
    <name type="common">European freshwater eel</name>
    <name type="synonym">Muraena anguilla</name>
    <dbReference type="NCBI Taxonomy" id="7936"/>
    <lineage>
        <taxon>Eukaryota</taxon>
        <taxon>Metazoa</taxon>
        <taxon>Chordata</taxon>
        <taxon>Craniata</taxon>
        <taxon>Vertebrata</taxon>
        <taxon>Euteleostomi</taxon>
        <taxon>Actinopterygii</taxon>
        <taxon>Neopterygii</taxon>
        <taxon>Teleostei</taxon>
        <taxon>Anguilliformes</taxon>
        <taxon>Anguillidae</taxon>
        <taxon>Anguilla</taxon>
    </lineage>
</organism>
<name>A0A9D3S7T9_ANGAN</name>